<evidence type="ECO:0000313" key="1">
    <source>
        <dbReference type="EMBL" id="KII73328.1"/>
    </source>
</evidence>
<dbReference type="Proteomes" id="UP000031668">
    <property type="component" value="Unassembled WGS sequence"/>
</dbReference>
<protein>
    <submittedName>
        <fullName evidence="1">Uncharacterized protein</fullName>
    </submittedName>
</protein>
<dbReference type="AlphaFoldDB" id="A0A0C2JV79"/>
<organism evidence="1 2">
    <name type="scientific">Thelohanellus kitauei</name>
    <name type="common">Myxosporean</name>
    <dbReference type="NCBI Taxonomy" id="669202"/>
    <lineage>
        <taxon>Eukaryota</taxon>
        <taxon>Metazoa</taxon>
        <taxon>Cnidaria</taxon>
        <taxon>Myxozoa</taxon>
        <taxon>Myxosporea</taxon>
        <taxon>Bivalvulida</taxon>
        <taxon>Platysporina</taxon>
        <taxon>Myxobolidae</taxon>
        <taxon>Thelohanellus</taxon>
    </lineage>
</organism>
<gene>
    <name evidence="1" type="ORF">RF11_04710</name>
</gene>
<name>A0A0C2JV79_THEKT</name>
<keyword evidence="2" id="KW-1185">Reference proteome</keyword>
<accession>A0A0C2JV79</accession>
<evidence type="ECO:0000313" key="2">
    <source>
        <dbReference type="Proteomes" id="UP000031668"/>
    </source>
</evidence>
<sequence>MDWDHAHVSQHHISVTGHANYRWSKGDLMTIKMTYNLKPKMTIDFPFLGFLVEVFITGFFNATYISDNHLEIDQYQFFTESMVWDNAYVSQHHISVTGHPQYQWAKDDFMTIKMTYNLQPDRAIQIVRVSLVFDSLRKRRIIGGLRLSQLVKPPMFEVTDLIIDFFTEDVHSSSDISINIGYIKATFINTVIYFKI</sequence>
<reference evidence="1 2" key="1">
    <citation type="journal article" date="2014" name="Genome Biol. Evol.">
        <title>The genome of the myxosporean Thelohanellus kitauei shows adaptations to nutrient acquisition within its fish host.</title>
        <authorList>
            <person name="Yang Y."/>
            <person name="Xiong J."/>
            <person name="Zhou Z."/>
            <person name="Huo F."/>
            <person name="Miao W."/>
            <person name="Ran C."/>
            <person name="Liu Y."/>
            <person name="Zhang J."/>
            <person name="Feng J."/>
            <person name="Wang M."/>
            <person name="Wang M."/>
            <person name="Wang L."/>
            <person name="Yao B."/>
        </authorList>
    </citation>
    <scope>NUCLEOTIDE SEQUENCE [LARGE SCALE GENOMIC DNA]</scope>
    <source>
        <strain evidence="1">Wuqing</strain>
    </source>
</reference>
<comment type="caution">
    <text evidence="1">The sequence shown here is derived from an EMBL/GenBank/DDBJ whole genome shotgun (WGS) entry which is preliminary data.</text>
</comment>
<proteinExistence type="predicted"/>
<dbReference type="EMBL" id="JWZT01000886">
    <property type="protein sequence ID" value="KII73328.1"/>
    <property type="molecule type" value="Genomic_DNA"/>
</dbReference>